<organism evidence="1 2">
    <name type="scientific">Neotabrizicola shimadae</name>
    <dbReference type="NCBI Taxonomy" id="2807096"/>
    <lineage>
        <taxon>Bacteria</taxon>
        <taxon>Pseudomonadati</taxon>
        <taxon>Pseudomonadota</taxon>
        <taxon>Alphaproteobacteria</taxon>
        <taxon>Rhodobacterales</taxon>
        <taxon>Paracoccaceae</taxon>
        <taxon>Neotabrizicola</taxon>
    </lineage>
</organism>
<dbReference type="EMBL" id="CP069372">
    <property type="protein sequence ID" value="QYZ72206.1"/>
    <property type="molecule type" value="Genomic_DNA"/>
</dbReference>
<protein>
    <recommendedName>
        <fullName evidence="3">DUF2946 domain-containing protein</fullName>
    </recommendedName>
</protein>
<dbReference type="Proteomes" id="UP000826300">
    <property type="component" value="Plasmid unnamed2"/>
</dbReference>
<accession>A0A8G1EF48</accession>
<dbReference type="RefSeq" id="WP_089258471.1">
    <property type="nucleotide sequence ID" value="NZ_CP069372.1"/>
</dbReference>
<gene>
    <name evidence="1" type="ORF">JO391_21120</name>
</gene>
<sequence>MALLTFRMHVLILAAYVLAAILPVLALGERQQAQADHAQMMAMAGHLAHMPATDGPKDLTQQLICQQHCLFAAATFPAPDRVAETLARSSVVEAGVDILAASLANPPPGPPPKIAVI</sequence>
<proteinExistence type="predicted"/>
<evidence type="ECO:0000313" key="2">
    <source>
        <dbReference type="Proteomes" id="UP000826300"/>
    </source>
</evidence>
<geneLocation type="plasmid" evidence="1 2">
    <name>unnamed2</name>
</geneLocation>
<reference evidence="1" key="1">
    <citation type="submission" date="2021-02" db="EMBL/GenBank/DDBJ databases">
        <title>Rhodobacter shimadae sp. nov., an aerobic anoxygenic phototrophic bacterium isolated from a hot spring.</title>
        <authorList>
            <person name="Muramatsu S."/>
            <person name="Haruta S."/>
            <person name="Hirose S."/>
            <person name="Hanada S."/>
        </authorList>
    </citation>
    <scope>NUCLEOTIDE SEQUENCE</scope>
    <source>
        <strain evidence="1">N10</strain>
        <plasmid evidence="1">unnamed2</plasmid>
    </source>
</reference>
<evidence type="ECO:0000313" key="1">
    <source>
        <dbReference type="EMBL" id="QYZ72206.1"/>
    </source>
</evidence>
<evidence type="ECO:0008006" key="3">
    <source>
        <dbReference type="Google" id="ProtNLM"/>
    </source>
</evidence>
<keyword evidence="2" id="KW-1185">Reference proteome</keyword>
<name>A0A8G1EF48_9RHOB</name>
<dbReference type="KEGG" id="nsm:JO391_21120"/>
<keyword evidence="1" id="KW-0614">Plasmid</keyword>
<dbReference type="AlphaFoldDB" id="A0A8G1EF48"/>